<gene>
    <name evidence="1" type="ORF">MANES_14G092350v8</name>
</gene>
<evidence type="ECO:0000313" key="1">
    <source>
        <dbReference type="EMBL" id="KAG8639043.1"/>
    </source>
</evidence>
<accession>A0ACB7GFF3</accession>
<sequence>MDSASTVDSFVSAKDRFYKQEIEMVPMESSYCDSSRNDTEDTDMSLFSKKDSQKWDRIAIVLAFTALLALLSVSYFSVVHGKFFPQTFKNSWSYLLFLMVINMVFYFPVIGFILSKKHPSIAKIFSCLSLVGLVLSFTVLSWRLLPPHFNWFPWVFLVLTLGALVYQCICQPWSWIRSLSRKCLQNMY</sequence>
<reference evidence="2" key="1">
    <citation type="journal article" date="2016" name="Nat. Biotechnol.">
        <title>Sequencing wild and cultivated cassava and related species reveals extensive interspecific hybridization and genetic diversity.</title>
        <authorList>
            <person name="Bredeson J.V."/>
            <person name="Lyons J.B."/>
            <person name="Prochnik S.E."/>
            <person name="Wu G.A."/>
            <person name="Ha C.M."/>
            <person name="Edsinger-Gonzales E."/>
            <person name="Grimwood J."/>
            <person name="Schmutz J."/>
            <person name="Rabbi I.Y."/>
            <person name="Egesi C."/>
            <person name="Nauluvula P."/>
            <person name="Lebot V."/>
            <person name="Ndunguru J."/>
            <person name="Mkamilo G."/>
            <person name="Bart R.S."/>
            <person name="Setter T.L."/>
            <person name="Gleadow R.M."/>
            <person name="Kulakow P."/>
            <person name="Ferguson M.E."/>
            <person name="Rounsley S."/>
            <person name="Rokhsar D.S."/>
        </authorList>
    </citation>
    <scope>NUCLEOTIDE SEQUENCE [LARGE SCALE GENOMIC DNA]</scope>
    <source>
        <strain evidence="2">cv. AM560-2</strain>
    </source>
</reference>
<dbReference type="EMBL" id="CM004400">
    <property type="protein sequence ID" value="KAG8639043.1"/>
    <property type="molecule type" value="Genomic_DNA"/>
</dbReference>
<protein>
    <submittedName>
        <fullName evidence="1">Uncharacterized protein</fullName>
    </submittedName>
</protein>
<comment type="caution">
    <text evidence="1">The sequence shown here is derived from an EMBL/GenBank/DDBJ whole genome shotgun (WGS) entry which is preliminary data.</text>
</comment>
<proteinExistence type="predicted"/>
<evidence type="ECO:0000313" key="2">
    <source>
        <dbReference type="Proteomes" id="UP000091857"/>
    </source>
</evidence>
<organism evidence="1 2">
    <name type="scientific">Manihot esculenta</name>
    <name type="common">Cassava</name>
    <name type="synonym">Jatropha manihot</name>
    <dbReference type="NCBI Taxonomy" id="3983"/>
    <lineage>
        <taxon>Eukaryota</taxon>
        <taxon>Viridiplantae</taxon>
        <taxon>Streptophyta</taxon>
        <taxon>Embryophyta</taxon>
        <taxon>Tracheophyta</taxon>
        <taxon>Spermatophyta</taxon>
        <taxon>Magnoliopsida</taxon>
        <taxon>eudicotyledons</taxon>
        <taxon>Gunneridae</taxon>
        <taxon>Pentapetalae</taxon>
        <taxon>rosids</taxon>
        <taxon>fabids</taxon>
        <taxon>Malpighiales</taxon>
        <taxon>Euphorbiaceae</taxon>
        <taxon>Crotonoideae</taxon>
        <taxon>Manihoteae</taxon>
        <taxon>Manihot</taxon>
    </lineage>
</organism>
<keyword evidence="2" id="KW-1185">Reference proteome</keyword>
<dbReference type="Proteomes" id="UP000091857">
    <property type="component" value="Chromosome 14"/>
</dbReference>
<name>A0ACB7GFF3_MANES</name>